<dbReference type="InterPro" id="IPR004090">
    <property type="entry name" value="Chemotax_Me-accpt_rcpt"/>
</dbReference>
<dbReference type="GO" id="GO:0005886">
    <property type="term" value="C:plasma membrane"/>
    <property type="evidence" value="ECO:0007669"/>
    <property type="project" value="TreeGrafter"/>
</dbReference>
<keyword evidence="5" id="KW-0472">Membrane</keyword>
<evidence type="ECO:0000256" key="1">
    <source>
        <dbReference type="ARBA" id="ARBA00004370"/>
    </source>
</evidence>
<dbReference type="GO" id="GO:0007165">
    <property type="term" value="P:signal transduction"/>
    <property type="evidence" value="ECO:0007669"/>
    <property type="project" value="UniProtKB-KW"/>
</dbReference>
<dbReference type="Pfam" id="PF00672">
    <property type="entry name" value="HAMP"/>
    <property type="match status" value="1"/>
</dbReference>
<evidence type="ECO:0000256" key="4">
    <source>
        <dbReference type="PROSITE-ProRule" id="PRU00284"/>
    </source>
</evidence>
<evidence type="ECO:0000256" key="5">
    <source>
        <dbReference type="SAM" id="Phobius"/>
    </source>
</evidence>
<keyword evidence="4" id="KW-0807">Transducer</keyword>
<dbReference type="PROSITE" id="PS50885">
    <property type="entry name" value="HAMP"/>
    <property type="match status" value="1"/>
</dbReference>
<protein>
    <submittedName>
        <fullName evidence="8">HAMP domain-containing protein</fullName>
    </submittedName>
</protein>
<comment type="caution">
    <text evidence="8">The sequence shown here is derived from an EMBL/GenBank/DDBJ whole genome shotgun (WGS) entry which is preliminary data.</text>
</comment>
<dbReference type="InterPro" id="IPR003660">
    <property type="entry name" value="HAMP_dom"/>
</dbReference>
<dbReference type="GO" id="GO:0004888">
    <property type="term" value="F:transmembrane signaling receptor activity"/>
    <property type="evidence" value="ECO:0007669"/>
    <property type="project" value="InterPro"/>
</dbReference>
<dbReference type="SUPFAM" id="SSF58104">
    <property type="entry name" value="Methyl-accepting chemotaxis protein (MCP) signaling domain"/>
    <property type="match status" value="1"/>
</dbReference>
<dbReference type="AlphaFoldDB" id="A0A941E3L6"/>
<evidence type="ECO:0000256" key="3">
    <source>
        <dbReference type="ARBA" id="ARBA00029447"/>
    </source>
</evidence>
<keyword evidence="5" id="KW-0812">Transmembrane</keyword>
<evidence type="ECO:0000313" key="8">
    <source>
        <dbReference type="EMBL" id="MBR7800396.1"/>
    </source>
</evidence>
<keyword evidence="5" id="KW-1133">Transmembrane helix</keyword>
<evidence type="ECO:0000256" key="2">
    <source>
        <dbReference type="ARBA" id="ARBA00022481"/>
    </source>
</evidence>
<reference evidence="8" key="1">
    <citation type="submission" date="2021-04" db="EMBL/GenBank/DDBJ databases">
        <title>novel species isolated from subtropical streams in China.</title>
        <authorList>
            <person name="Lu H."/>
        </authorList>
    </citation>
    <scope>NUCLEOTIDE SEQUENCE</scope>
    <source>
        <strain evidence="8">FT137W</strain>
    </source>
</reference>
<evidence type="ECO:0000313" key="9">
    <source>
        <dbReference type="Proteomes" id="UP000678545"/>
    </source>
</evidence>
<dbReference type="PROSITE" id="PS50111">
    <property type="entry name" value="CHEMOTAXIS_TRANSDUC_2"/>
    <property type="match status" value="1"/>
</dbReference>
<dbReference type="PRINTS" id="PR00260">
    <property type="entry name" value="CHEMTRNSDUCR"/>
</dbReference>
<dbReference type="CDD" id="cd11386">
    <property type="entry name" value="MCP_signal"/>
    <property type="match status" value="1"/>
</dbReference>
<proteinExistence type="inferred from homology"/>
<dbReference type="CDD" id="cd06225">
    <property type="entry name" value="HAMP"/>
    <property type="match status" value="1"/>
</dbReference>
<organism evidence="8 9">
    <name type="scientific">Undibacterium fentianense</name>
    <dbReference type="NCBI Taxonomy" id="2828728"/>
    <lineage>
        <taxon>Bacteria</taxon>
        <taxon>Pseudomonadati</taxon>
        <taxon>Pseudomonadota</taxon>
        <taxon>Betaproteobacteria</taxon>
        <taxon>Burkholderiales</taxon>
        <taxon>Oxalobacteraceae</taxon>
        <taxon>Undibacterium</taxon>
    </lineage>
</organism>
<keyword evidence="9" id="KW-1185">Reference proteome</keyword>
<feature type="domain" description="Methyl-accepting transducer" evidence="6">
    <location>
        <begin position="155"/>
        <end position="384"/>
    </location>
</feature>
<dbReference type="FunFam" id="1.10.287.950:FF:000001">
    <property type="entry name" value="Methyl-accepting chemotaxis sensory transducer"/>
    <property type="match status" value="1"/>
</dbReference>
<dbReference type="InterPro" id="IPR004089">
    <property type="entry name" value="MCPsignal_dom"/>
</dbReference>
<feature type="domain" description="HAMP" evidence="7">
    <location>
        <begin position="98"/>
        <end position="150"/>
    </location>
</feature>
<evidence type="ECO:0000259" key="6">
    <source>
        <dbReference type="PROSITE" id="PS50111"/>
    </source>
</evidence>
<dbReference type="Proteomes" id="UP000678545">
    <property type="component" value="Unassembled WGS sequence"/>
</dbReference>
<dbReference type="PANTHER" id="PTHR43531:SF14">
    <property type="entry name" value="METHYL-ACCEPTING CHEMOTAXIS PROTEIN I-RELATED"/>
    <property type="match status" value="1"/>
</dbReference>
<sequence length="438" mass="47401">MQTLTQQQTLAIQQHTEFLERTKNEILNTLNQTSGSNYLAAGKTSLEAWHHLSIAVADQIQAKLTQRLANHQWNRNAMMFAIAIVVCIAAYWLAGFYLAFSQELSLLSLAVHRIRDGNLSIACQAHGQDEVAQLVMEFEGMRQVLIGVVKRIRSSTEQIADSSEQIASGNADLSTRTDQQAHSLNQTASSMEELTTIVKQNIDHAQQANQMATEATGLAGKGGEAVTQMTTMMEGIQQSSKQINDIIAVIDSIAFQTNILALNAAVEAARAGEQGRGFAVVATEVRNLAQRSANAAKEIKTLIGHSVAQVNAGNRQVQLAGQTMTQIVEAILELNRNMQAIALASVEQGDGIVVVNQAIGQLDHITQQNAVLVEQAALSAENMHHQTLQLSEAVAEFVTEEVVIETEPATAIAQAHEHTSRPKSRRAIRGKKILLGAA</sequence>
<dbReference type="EMBL" id="JAGSPJ010000004">
    <property type="protein sequence ID" value="MBR7800396.1"/>
    <property type="molecule type" value="Genomic_DNA"/>
</dbReference>
<keyword evidence="2" id="KW-0488">Methylation</keyword>
<evidence type="ECO:0000259" key="7">
    <source>
        <dbReference type="PROSITE" id="PS50885"/>
    </source>
</evidence>
<feature type="transmembrane region" description="Helical" evidence="5">
    <location>
        <begin position="77"/>
        <end position="100"/>
    </location>
</feature>
<dbReference type="PANTHER" id="PTHR43531">
    <property type="entry name" value="PROTEIN ICFG"/>
    <property type="match status" value="1"/>
</dbReference>
<gene>
    <name evidence="8" type="ORF">KDM90_10365</name>
</gene>
<dbReference type="Gene3D" id="1.10.287.950">
    <property type="entry name" value="Methyl-accepting chemotaxis protein"/>
    <property type="match status" value="1"/>
</dbReference>
<comment type="subcellular location">
    <subcellularLocation>
        <location evidence="1">Membrane</location>
    </subcellularLocation>
</comment>
<comment type="similarity">
    <text evidence="3">Belongs to the methyl-accepting chemotaxis (MCP) protein family.</text>
</comment>
<accession>A0A941E3L6</accession>
<dbReference type="InterPro" id="IPR051310">
    <property type="entry name" value="MCP_chemotaxis"/>
</dbReference>
<name>A0A941E3L6_9BURK</name>
<dbReference type="Pfam" id="PF00015">
    <property type="entry name" value="MCPsignal"/>
    <property type="match status" value="1"/>
</dbReference>
<dbReference type="SMART" id="SM00283">
    <property type="entry name" value="MA"/>
    <property type="match status" value="1"/>
</dbReference>
<dbReference type="GO" id="GO:0006935">
    <property type="term" value="P:chemotaxis"/>
    <property type="evidence" value="ECO:0007669"/>
    <property type="project" value="InterPro"/>
</dbReference>